<keyword evidence="2" id="KW-0540">Nuclease</keyword>
<evidence type="ECO:0000256" key="4">
    <source>
        <dbReference type="ARBA" id="ARBA00022884"/>
    </source>
</evidence>
<dbReference type="PANTHER" id="PTHR43694">
    <property type="entry name" value="RIBONUCLEASE J"/>
    <property type="match status" value="1"/>
</dbReference>
<dbReference type="InterPro" id="IPR055132">
    <property type="entry name" value="RNase_J_b_CASP"/>
</dbReference>
<accession>A0A1F6DDP4</accession>
<evidence type="ECO:0000313" key="7">
    <source>
        <dbReference type="EMBL" id="OGG59162.1"/>
    </source>
</evidence>
<keyword evidence="1" id="KW-0963">Cytoplasm</keyword>
<keyword evidence="3" id="KW-0269">Exonuclease</keyword>
<evidence type="ECO:0000256" key="3">
    <source>
        <dbReference type="ARBA" id="ARBA00022839"/>
    </source>
</evidence>
<dbReference type="Proteomes" id="UP000178794">
    <property type="component" value="Unassembled WGS sequence"/>
</dbReference>
<keyword evidence="4" id="KW-0694">RNA-binding</keyword>
<feature type="domain" description="Metallo-beta-lactamase" evidence="6">
    <location>
        <begin position="161"/>
        <end position="349"/>
    </location>
</feature>
<dbReference type="InterPro" id="IPR001279">
    <property type="entry name" value="Metallo-B-lactamas"/>
</dbReference>
<dbReference type="GO" id="GO:0004527">
    <property type="term" value="F:exonuclease activity"/>
    <property type="evidence" value="ECO:0007669"/>
    <property type="project" value="UniProtKB-KW"/>
</dbReference>
<dbReference type="Gene3D" id="3.10.20.580">
    <property type="match status" value="1"/>
</dbReference>
<dbReference type="NCBIfam" id="TIGR00649">
    <property type="entry name" value="MG423"/>
    <property type="match status" value="1"/>
</dbReference>
<evidence type="ECO:0000256" key="2">
    <source>
        <dbReference type="ARBA" id="ARBA00022722"/>
    </source>
</evidence>
<evidence type="ECO:0000313" key="8">
    <source>
        <dbReference type="Proteomes" id="UP000178794"/>
    </source>
</evidence>
<evidence type="ECO:0000256" key="1">
    <source>
        <dbReference type="ARBA" id="ARBA00022490"/>
    </source>
</evidence>
<organism evidence="7 8">
    <name type="scientific">Candidatus Kaiserbacteria bacterium RIFCSPHIGHO2_02_FULL_50_50</name>
    <dbReference type="NCBI Taxonomy" id="1798492"/>
    <lineage>
        <taxon>Bacteria</taxon>
        <taxon>Candidatus Kaiseribacteriota</taxon>
    </lineage>
</organism>
<feature type="compositionally biased region" description="Basic residues" evidence="5">
    <location>
        <begin position="110"/>
        <end position="120"/>
    </location>
</feature>
<gene>
    <name evidence="7" type="ORF">A3C89_02020</name>
</gene>
<dbReference type="Gene3D" id="3.60.15.10">
    <property type="entry name" value="Ribonuclease Z/Hydroxyacylglutathione hydrolase-like"/>
    <property type="match status" value="1"/>
</dbReference>
<feature type="compositionally biased region" description="Basic and acidic residues" evidence="5">
    <location>
        <begin position="54"/>
        <end position="91"/>
    </location>
</feature>
<evidence type="ECO:0000259" key="6">
    <source>
        <dbReference type="SMART" id="SM00849"/>
    </source>
</evidence>
<dbReference type="CDD" id="cd07714">
    <property type="entry name" value="RNaseJ_MBL-fold"/>
    <property type="match status" value="1"/>
</dbReference>
<keyword evidence="3" id="KW-0378">Hydrolase</keyword>
<dbReference type="AlphaFoldDB" id="A0A1F6DDP4"/>
<feature type="compositionally biased region" description="Low complexity" evidence="5">
    <location>
        <begin position="1"/>
        <end position="17"/>
    </location>
</feature>
<proteinExistence type="predicted"/>
<dbReference type="PANTHER" id="PTHR43694:SF1">
    <property type="entry name" value="RIBONUCLEASE J"/>
    <property type="match status" value="1"/>
</dbReference>
<dbReference type="Pfam" id="PF12706">
    <property type="entry name" value="Lactamase_B_2"/>
    <property type="match status" value="1"/>
</dbReference>
<comment type="caution">
    <text evidence="7">The sequence shown here is derived from an EMBL/GenBank/DDBJ whole genome shotgun (WGS) entry which is preliminary data.</text>
</comment>
<dbReference type="Gene3D" id="3.40.50.10710">
    <property type="entry name" value="Metallo-hydrolase/oxidoreductase"/>
    <property type="match status" value="1"/>
</dbReference>
<dbReference type="Pfam" id="PF22505">
    <property type="entry name" value="RNase_J_b_CASP"/>
    <property type="match status" value="1"/>
</dbReference>
<dbReference type="InterPro" id="IPR042173">
    <property type="entry name" value="RNase_J_2"/>
</dbReference>
<evidence type="ECO:0000256" key="5">
    <source>
        <dbReference type="SAM" id="MobiDB-lite"/>
    </source>
</evidence>
<feature type="region of interest" description="Disordered" evidence="5">
    <location>
        <begin position="1"/>
        <end position="125"/>
    </location>
</feature>
<dbReference type="InterPro" id="IPR004613">
    <property type="entry name" value="RNase_J"/>
</dbReference>
<dbReference type="SUPFAM" id="SSF56281">
    <property type="entry name" value="Metallo-hydrolase/oxidoreductase"/>
    <property type="match status" value="1"/>
</dbReference>
<dbReference type="STRING" id="1798492.A3C89_02020"/>
<dbReference type="GO" id="GO:0046872">
    <property type="term" value="F:metal ion binding"/>
    <property type="evidence" value="ECO:0007669"/>
    <property type="project" value="InterPro"/>
</dbReference>
<dbReference type="EMBL" id="MFLF01000020">
    <property type="protein sequence ID" value="OGG59162.1"/>
    <property type="molecule type" value="Genomic_DNA"/>
</dbReference>
<reference evidence="7 8" key="1">
    <citation type="journal article" date="2016" name="Nat. Commun.">
        <title>Thousands of microbial genomes shed light on interconnected biogeochemical processes in an aquifer system.</title>
        <authorList>
            <person name="Anantharaman K."/>
            <person name="Brown C.T."/>
            <person name="Hug L.A."/>
            <person name="Sharon I."/>
            <person name="Castelle C.J."/>
            <person name="Probst A.J."/>
            <person name="Thomas B.C."/>
            <person name="Singh A."/>
            <person name="Wilkins M.J."/>
            <person name="Karaoz U."/>
            <person name="Brodie E.L."/>
            <person name="Williams K.H."/>
            <person name="Hubbard S.S."/>
            <person name="Banfield J.F."/>
        </authorList>
    </citation>
    <scope>NUCLEOTIDE SEQUENCE [LARGE SCALE GENOMIC DNA]</scope>
</reference>
<name>A0A1F6DDP4_9BACT</name>
<dbReference type="Pfam" id="PF17770">
    <property type="entry name" value="RNase_J_C"/>
    <property type="match status" value="1"/>
</dbReference>
<dbReference type="InterPro" id="IPR041636">
    <property type="entry name" value="RNase_J_C"/>
</dbReference>
<dbReference type="GO" id="GO:0003723">
    <property type="term" value="F:RNA binding"/>
    <property type="evidence" value="ECO:0007669"/>
    <property type="project" value="UniProtKB-KW"/>
</dbReference>
<dbReference type="InterPro" id="IPR036866">
    <property type="entry name" value="RibonucZ/Hydroxyglut_hydro"/>
</dbReference>
<protein>
    <recommendedName>
        <fullName evidence="6">Metallo-beta-lactamase domain-containing protein</fullName>
    </recommendedName>
</protein>
<sequence length="703" mass="78636">MEPSSSSPRPRRTFTNFRPRRTEGGVDASHTPARAASHRPERRAGAGSYVPRRASSDARPSRQHTRPIEGGDASRRPYVRKESFAPRKEDGAAAPSGRSIRFVHSEEPRKRVRAQARQRRSTTSPALVQRVATDVRPLAVQPVTDPDLVRIGVVSGAEGIGRNMYFYEDKDNIVIFDCGLQFVSPLHNAPGVNFILPNTQYLEAHKHKIRGMFVTHGHLDHIGGIQFLIERLGYPPIYTQYLTSLLILKRHEEYPHLDPLNIQVIKEGESVTFETGIKVKTFPVTHSIPDAMGVMVETKWGNVVFTGDVRLDHKGEEVVGEEKRYWELVGAQKNLILIADSTNCDRPGFSQPEGVVFENLRKYIRDTKGRLVIGTFASQFDRLTSIINSCLEFGRIIVPEGRSIKTNIDIAIKAGLIKVPAGLIVSAPEADKYPRDKVVILATGAQGEEFAAMSRIATGEHKFFKLDQYDTVLLSSSVIPGNELAVQSLKDKIFRNNSRVVTYQGDNIHASGHGYSGEMNWIRRTVGPKFLMPIHGNHFHLKSHMYAAVQDGFPRENVVVPDNGSVIEIYKGEMLRVLPEKMPNEDLTVDGLSVGLRQEVVLRDRIALSNDGMFVVVASLDTRTGKLRKSPDIISRGFIYLRENQQLLNDARTMVRTQIEESTANSRHIDLDVLRDEVTDALTKFLLQQTNKTPIVIPVIIGF</sequence>
<dbReference type="SMART" id="SM00849">
    <property type="entry name" value="Lactamase_B"/>
    <property type="match status" value="1"/>
</dbReference>